<feature type="compositionally biased region" description="Low complexity" evidence="1">
    <location>
        <begin position="159"/>
        <end position="173"/>
    </location>
</feature>
<name>A0A2U8GYD9_9RHOO</name>
<feature type="region of interest" description="Disordered" evidence="1">
    <location>
        <begin position="22"/>
        <end position="49"/>
    </location>
</feature>
<organism evidence="2 3">
    <name type="scientific">Parazoarcus communis</name>
    <dbReference type="NCBI Taxonomy" id="41977"/>
    <lineage>
        <taxon>Bacteria</taxon>
        <taxon>Pseudomonadati</taxon>
        <taxon>Pseudomonadota</taxon>
        <taxon>Betaproteobacteria</taxon>
        <taxon>Rhodocyclales</taxon>
        <taxon>Zoogloeaceae</taxon>
        <taxon>Parazoarcus</taxon>
    </lineage>
</organism>
<sequence>MSTPGRFLSRWSRLKLAPVAETRAEAEQQAPAATVPPAAAAAVEGGSPAGVDQVAEPAALPDIASLALDSDFTAFLKDEVSEGLRRQALKKLFNDPHFNVMDGLDIYIDDYSVSTPIPPELLAKLRSAAEWLADRDEKEDAAAESTSQQVAQTPDEASAGDALLPEAGAAEPAPSAPSQPCPAIAGGEASPAGGVEAAPMEQSASSGR</sequence>
<dbReference type="Proteomes" id="UP000244902">
    <property type="component" value="Chromosome"/>
</dbReference>
<evidence type="ECO:0000313" key="2">
    <source>
        <dbReference type="EMBL" id="AWI78729.1"/>
    </source>
</evidence>
<evidence type="ECO:0008006" key="4">
    <source>
        <dbReference type="Google" id="ProtNLM"/>
    </source>
</evidence>
<evidence type="ECO:0000256" key="1">
    <source>
        <dbReference type="SAM" id="MobiDB-lite"/>
    </source>
</evidence>
<dbReference type="Pfam" id="PF11748">
    <property type="entry name" value="DUF3306"/>
    <property type="match status" value="1"/>
</dbReference>
<protein>
    <recommendedName>
        <fullName evidence="4">DUF3306 domain-containing protein</fullName>
    </recommendedName>
</protein>
<evidence type="ECO:0000313" key="3">
    <source>
        <dbReference type="Proteomes" id="UP000244902"/>
    </source>
</evidence>
<gene>
    <name evidence="2" type="ORF">CEW87_04750</name>
</gene>
<dbReference type="AlphaFoldDB" id="A0A2U8GYD9"/>
<proteinExistence type="predicted"/>
<reference evidence="2 3" key="1">
    <citation type="submission" date="2017-06" db="EMBL/GenBank/DDBJ databases">
        <title>Azoarcus sp. TSNA42 complete genome sequence.</title>
        <authorList>
            <person name="Woo J.-H."/>
            <person name="Kim H.-S."/>
        </authorList>
    </citation>
    <scope>NUCLEOTIDE SEQUENCE [LARGE SCALE GENOMIC DNA]</scope>
    <source>
        <strain evidence="2 3">TSNA42</strain>
    </source>
</reference>
<dbReference type="InterPro" id="IPR021735">
    <property type="entry name" value="DUF3306"/>
</dbReference>
<dbReference type="EMBL" id="CP022188">
    <property type="protein sequence ID" value="AWI78729.1"/>
    <property type="molecule type" value="Genomic_DNA"/>
</dbReference>
<feature type="compositionally biased region" description="Low complexity" evidence="1">
    <location>
        <begin position="27"/>
        <end position="49"/>
    </location>
</feature>
<feature type="region of interest" description="Disordered" evidence="1">
    <location>
        <begin position="134"/>
        <end position="208"/>
    </location>
</feature>
<accession>A0A2U8GYD9</accession>
<dbReference type="OrthoDB" id="8776025at2"/>
<dbReference type="RefSeq" id="WP_108971675.1">
    <property type="nucleotide sequence ID" value="NZ_CP022188.1"/>
</dbReference>